<evidence type="ECO:0000313" key="3">
    <source>
        <dbReference type="Proteomes" id="UP001176429"/>
    </source>
</evidence>
<feature type="compositionally biased region" description="Basic and acidic residues" evidence="1">
    <location>
        <begin position="363"/>
        <end position="393"/>
    </location>
</feature>
<sequence>MSSENDYHRRKAAEEQRLAQLVRDTEHELRTNPDYQPYFAGYDPASVEGFIRAYAQRKVHYLQSGPTMVRWTTHQASEFREEAYERLWEIQQKKLFDLQCQWRAGRLRLPGVDLCEQFHDFGEHPERCAWLPPITPDEVAAYRDYLLSDECVDVGYDHRLRSYEWQNYENTCFEGLKEATGYGRQPYHPWYRYYDARFGPGPQLGLPDVRGPRQEFYLNLGDKEETPAAEGPAPRPDPVYDRRPHYGPYAELEDAYTAFMERFETIPELMEKRRAFENVTHYGVDDELIMAMDLLTQVPELLPVPEDAPEWRPVILQLAAQVRKQLLAEALPLVYDDYRLRLDMGLRPAPPYRSYRDDDDDDISPRRKEWQDKDREKILRGRERNGEPRDFNY</sequence>
<feature type="region of interest" description="Disordered" evidence="1">
    <location>
        <begin position="221"/>
        <end position="241"/>
    </location>
</feature>
<dbReference type="Proteomes" id="UP001176429">
    <property type="component" value="Unassembled WGS sequence"/>
</dbReference>
<dbReference type="RefSeq" id="WP_305004540.1">
    <property type="nucleotide sequence ID" value="NZ_JAUQSY010000001.1"/>
</dbReference>
<evidence type="ECO:0000313" key="2">
    <source>
        <dbReference type="EMBL" id="MDO7873227.1"/>
    </source>
</evidence>
<reference evidence="2" key="1">
    <citation type="submission" date="2023-07" db="EMBL/GenBank/DDBJ databases">
        <authorList>
            <person name="Kim M.K."/>
        </authorList>
    </citation>
    <scope>NUCLEOTIDE SEQUENCE</scope>
    <source>
        <strain evidence="2">ASUV-10-1</strain>
    </source>
</reference>
<organism evidence="2 3">
    <name type="scientific">Hymenobacter aranciens</name>
    <dbReference type="NCBI Taxonomy" id="3063996"/>
    <lineage>
        <taxon>Bacteria</taxon>
        <taxon>Pseudomonadati</taxon>
        <taxon>Bacteroidota</taxon>
        <taxon>Cytophagia</taxon>
        <taxon>Cytophagales</taxon>
        <taxon>Hymenobacteraceae</taxon>
        <taxon>Hymenobacter</taxon>
    </lineage>
</organism>
<name>A0ABT9B508_9BACT</name>
<dbReference type="EMBL" id="JAUQSY010000001">
    <property type="protein sequence ID" value="MDO7873227.1"/>
    <property type="molecule type" value="Genomic_DNA"/>
</dbReference>
<feature type="region of interest" description="Disordered" evidence="1">
    <location>
        <begin position="351"/>
        <end position="393"/>
    </location>
</feature>
<keyword evidence="3" id="KW-1185">Reference proteome</keyword>
<accession>A0ABT9B508</accession>
<comment type="caution">
    <text evidence="2">The sequence shown here is derived from an EMBL/GenBank/DDBJ whole genome shotgun (WGS) entry which is preliminary data.</text>
</comment>
<protein>
    <submittedName>
        <fullName evidence="2">Uncharacterized protein</fullName>
    </submittedName>
</protein>
<gene>
    <name evidence="2" type="ORF">Q5H93_00675</name>
</gene>
<proteinExistence type="predicted"/>
<evidence type="ECO:0000256" key="1">
    <source>
        <dbReference type="SAM" id="MobiDB-lite"/>
    </source>
</evidence>